<evidence type="ECO:0000259" key="9">
    <source>
        <dbReference type="PROSITE" id="PS51012"/>
    </source>
</evidence>
<dbReference type="EMBL" id="PTIU01000023">
    <property type="protein sequence ID" value="PPK53865.1"/>
    <property type="molecule type" value="Genomic_DNA"/>
</dbReference>
<dbReference type="EMBL" id="PTIT01000023">
    <property type="protein sequence ID" value="PPK50590.1"/>
    <property type="molecule type" value="Genomic_DNA"/>
</dbReference>
<feature type="transmembrane region" description="Helical" evidence="8">
    <location>
        <begin position="337"/>
        <end position="357"/>
    </location>
</feature>
<dbReference type="PROSITE" id="PS51012">
    <property type="entry name" value="ABC_TM2"/>
    <property type="match status" value="1"/>
</dbReference>
<reference evidence="10 13" key="1">
    <citation type="submission" date="2018-02" db="EMBL/GenBank/DDBJ databases">
        <title>Deep subsurface shale carbon reservoir microbial communities from Ohio and West Virginia, USA.</title>
        <authorList>
            <person name="Wrighton K."/>
        </authorList>
    </citation>
    <scope>NUCLEOTIDE SEQUENCE [LARGE SCALE GENOMIC DNA]</scope>
    <source>
        <strain evidence="10 13">UTICA-S1B6</strain>
    </source>
</reference>
<evidence type="ECO:0000256" key="5">
    <source>
        <dbReference type="ARBA" id="ARBA00022692"/>
    </source>
</evidence>
<organism evidence="11 12">
    <name type="scientific">Marinobacter persicus</name>
    <dbReference type="NCBI Taxonomy" id="930118"/>
    <lineage>
        <taxon>Bacteria</taxon>
        <taxon>Pseudomonadati</taxon>
        <taxon>Pseudomonadota</taxon>
        <taxon>Gammaproteobacteria</taxon>
        <taxon>Pseudomonadales</taxon>
        <taxon>Marinobacteraceae</taxon>
        <taxon>Marinobacter</taxon>
    </lineage>
</organism>
<protein>
    <submittedName>
        <fullName evidence="11">ABC-2 type transport system permease protein</fullName>
    </submittedName>
</protein>
<comment type="caution">
    <text evidence="11">The sequence shown here is derived from an EMBL/GenBank/DDBJ whole genome shotgun (WGS) entry which is preliminary data.</text>
</comment>
<comment type="similarity">
    <text evidence="2">Belongs to the ABC-2 integral membrane protein family.</text>
</comment>
<dbReference type="Proteomes" id="UP000239446">
    <property type="component" value="Unassembled WGS sequence"/>
</dbReference>
<evidence type="ECO:0000313" key="13">
    <source>
        <dbReference type="Proteomes" id="UP000239648"/>
    </source>
</evidence>
<dbReference type="OrthoDB" id="9808686at2"/>
<keyword evidence="7 8" id="KW-0472">Membrane</keyword>
<evidence type="ECO:0000256" key="3">
    <source>
        <dbReference type="ARBA" id="ARBA00022448"/>
    </source>
</evidence>
<evidence type="ECO:0000313" key="12">
    <source>
        <dbReference type="Proteomes" id="UP000239446"/>
    </source>
</evidence>
<evidence type="ECO:0000256" key="7">
    <source>
        <dbReference type="ARBA" id="ARBA00023136"/>
    </source>
</evidence>
<feature type="transmembrane region" description="Helical" evidence="8">
    <location>
        <begin position="24"/>
        <end position="42"/>
    </location>
</feature>
<comment type="subcellular location">
    <subcellularLocation>
        <location evidence="1">Cell membrane</location>
        <topology evidence="1">Multi-pass membrane protein</topology>
    </subcellularLocation>
</comment>
<evidence type="ECO:0000256" key="4">
    <source>
        <dbReference type="ARBA" id="ARBA00022475"/>
    </source>
</evidence>
<name>A0A2S6G442_9GAMM</name>
<dbReference type="InterPro" id="IPR047817">
    <property type="entry name" value="ABC2_TM_bact-type"/>
</dbReference>
<keyword evidence="5 8" id="KW-0812">Transmembrane</keyword>
<feature type="transmembrane region" description="Helical" evidence="8">
    <location>
        <begin position="220"/>
        <end position="242"/>
    </location>
</feature>
<keyword evidence="6 8" id="KW-1133">Transmembrane helix</keyword>
<dbReference type="PANTHER" id="PTHR30294:SF29">
    <property type="entry name" value="MULTIDRUG ABC TRANSPORTER PERMEASE YBHS-RELATED"/>
    <property type="match status" value="1"/>
</dbReference>
<dbReference type="Gene3D" id="3.40.1710.10">
    <property type="entry name" value="abc type-2 transporter like domain"/>
    <property type="match status" value="1"/>
</dbReference>
<dbReference type="Pfam" id="PF12698">
    <property type="entry name" value="ABC2_membrane_3"/>
    <property type="match status" value="1"/>
</dbReference>
<evidence type="ECO:0000313" key="10">
    <source>
        <dbReference type="EMBL" id="PPK50590.1"/>
    </source>
</evidence>
<evidence type="ECO:0000313" key="11">
    <source>
        <dbReference type="EMBL" id="PPK53865.1"/>
    </source>
</evidence>
<dbReference type="GO" id="GO:0140359">
    <property type="term" value="F:ABC-type transporter activity"/>
    <property type="evidence" value="ECO:0007669"/>
    <property type="project" value="InterPro"/>
</dbReference>
<dbReference type="Proteomes" id="UP000239648">
    <property type="component" value="Unassembled WGS sequence"/>
</dbReference>
<gene>
    <name evidence="11" type="ORF">B0H24_102342</name>
    <name evidence="10" type="ORF">BY455_12342</name>
</gene>
<evidence type="ECO:0000256" key="6">
    <source>
        <dbReference type="ARBA" id="ARBA00022989"/>
    </source>
</evidence>
<keyword evidence="4" id="KW-1003">Cell membrane</keyword>
<reference evidence="11 12" key="2">
    <citation type="submission" date="2018-02" db="EMBL/GenBank/DDBJ databases">
        <title>Subsurface microbial communities from deep shales in Ohio and West Virginia, USA.</title>
        <authorList>
            <person name="Wrighton K."/>
        </authorList>
    </citation>
    <scope>NUCLEOTIDE SEQUENCE [LARGE SCALE GENOMIC DNA]</scope>
    <source>
        <strain evidence="11 12">UTICA-S1B9</strain>
    </source>
</reference>
<dbReference type="InterPro" id="IPR051449">
    <property type="entry name" value="ABC-2_transporter_component"/>
</dbReference>
<proteinExistence type="inferred from homology"/>
<dbReference type="InterPro" id="IPR013525">
    <property type="entry name" value="ABC2_TM"/>
</dbReference>
<feature type="transmembrane region" description="Helical" evidence="8">
    <location>
        <begin position="280"/>
        <end position="302"/>
    </location>
</feature>
<dbReference type="GO" id="GO:0005886">
    <property type="term" value="C:plasma membrane"/>
    <property type="evidence" value="ECO:0007669"/>
    <property type="project" value="UniProtKB-SubCell"/>
</dbReference>
<dbReference type="RefSeq" id="WP_104416918.1">
    <property type="nucleotide sequence ID" value="NZ_PTIT01000023.1"/>
</dbReference>
<keyword evidence="13" id="KW-1185">Reference proteome</keyword>
<feature type="domain" description="ABC transmembrane type-2" evidence="9">
    <location>
        <begin position="137"/>
        <end position="364"/>
    </location>
</feature>
<evidence type="ECO:0000256" key="2">
    <source>
        <dbReference type="ARBA" id="ARBA00007783"/>
    </source>
</evidence>
<feature type="transmembrane region" description="Helical" evidence="8">
    <location>
        <begin position="251"/>
        <end position="274"/>
    </location>
</feature>
<dbReference type="PANTHER" id="PTHR30294">
    <property type="entry name" value="MEMBRANE COMPONENT OF ABC TRANSPORTER YHHJ-RELATED"/>
    <property type="match status" value="1"/>
</dbReference>
<keyword evidence="3" id="KW-0813">Transport</keyword>
<evidence type="ECO:0000256" key="8">
    <source>
        <dbReference type="SAM" id="Phobius"/>
    </source>
</evidence>
<feature type="transmembrane region" description="Helical" evidence="8">
    <location>
        <begin position="171"/>
        <end position="194"/>
    </location>
</feature>
<accession>A0A2S6G442</accession>
<sequence length="367" mass="40603">MKLQHVRAIARKEWWHLLRDSRSLMLILLMPSMLLFLFAYALSLDITNLPMGVLQESHTARSNAIVARFDGSNAFEVVAEYTNRQQLQADIQSGKVAAALVLPRNLDQDLANQRGQIQLILDGVDANSARLAENYAQAIINDYLRTEGLVNLPIEIEDRVWYNEARESRMAIVPGVIAVVMAVIGALMTSLTFAREMEQSNLVMLRTTALTKNEFLLGKLIPYFVIGMGDFLVATLAAVYLFDVPLRGSPIALTLVSALFLIVVMLQGALLSLIAGTQMLAAQMSLVSTFLPAFLLSGFVFAIENMPQVLQYLTLIVPARYYVALSKLIFLKGVSPLVIWVEVVSLCAILLVLLRVVTLKARKLGLL</sequence>
<dbReference type="AlphaFoldDB" id="A0A2S6G442"/>
<evidence type="ECO:0000256" key="1">
    <source>
        <dbReference type="ARBA" id="ARBA00004651"/>
    </source>
</evidence>